<dbReference type="InterPro" id="IPR016166">
    <property type="entry name" value="FAD-bd_PCMH"/>
</dbReference>
<feature type="chain" id="PRO_5040270416" evidence="3">
    <location>
        <begin position="26"/>
        <end position="580"/>
    </location>
</feature>
<dbReference type="SUPFAM" id="SSF56176">
    <property type="entry name" value="FAD-binding/transporter-associated domain-like"/>
    <property type="match status" value="1"/>
</dbReference>
<dbReference type="Gene3D" id="3.30.465.10">
    <property type="match status" value="2"/>
</dbReference>
<reference evidence="5" key="2">
    <citation type="submission" date="2021-08" db="EMBL/GenBank/DDBJ databases">
        <authorList>
            <person name="Gostincar C."/>
            <person name="Sun X."/>
            <person name="Song Z."/>
            <person name="Gunde-Cimerman N."/>
        </authorList>
    </citation>
    <scope>NUCLEOTIDE SEQUENCE</scope>
    <source>
        <strain evidence="5">EXF-8016</strain>
    </source>
</reference>
<dbReference type="Pfam" id="PF01565">
    <property type="entry name" value="FAD_binding_4"/>
    <property type="match status" value="1"/>
</dbReference>
<organism evidence="5 6">
    <name type="scientific">Aureobasidium melanogenum</name>
    <name type="common">Aureobasidium pullulans var. melanogenum</name>
    <dbReference type="NCBI Taxonomy" id="46634"/>
    <lineage>
        <taxon>Eukaryota</taxon>
        <taxon>Fungi</taxon>
        <taxon>Dikarya</taxon>
        <taxon>Ascomycota</taxon>
        <taxon>Pezizomycotina</taxon>
        <taxon>Dothideomycetes</taxon>
        <taxon>Dothideomycetidae</taxon>
        <taxon>Dothideales</taxon>
        <taxon>Saccotheciaceae</taxon>
        <taxon>Aureobasidium</taxon>
    </lineage>
</organism>
<gene>
    <name evidence="5" type="ORF">KCV03_g6088</name>
</gene>
<dbReference type="Pfam" id="PF08031">
    <property type="entry name" value="BBE"/>
    <property type="match status" value="1"/>
</dbReference>
<reference evidence="5" key="1">
    <citation type="journal article" date="2021" name="J Fungi (Basel)">
        <title>Virulence traits and population genomics of the black yeast Aureobasidium melanogenum.</title>
        <authorList>
            <person name="Cernosa A."/>
            <person name="Sun X."/>
            <person name="Gostincar C."/>
            <person name="Fang C."/>
            <person name="Gunde-Cimerman N."/>
            <person name="Song Z."/>
        </authorList>
    </citation>
    <scope>NUCLEOTIDE SEQUENCE</scope>
    <source>
        <strain evidence="5">EXF-8016</strain>
    </source>
</reference>
<feature type="non-terminal residue" evidence="5">
    <location>
        <position position="1"/>
    </location>
</feature>
<evidence type="ECO:0000256" key="1">
    <source>
        <dbReference type="ARBA" id="ARBA00005466"/>
    </source>
</evidence>
<dbReference type="GO" id="GO:0071949">
    <property type="term" value="F:FAD binding"/>
    <property type="evidence" value="ECO:0007669"/>
    <property type="project" value="InterPro"/>
</dbReference>
<dbReference type="GO" id="GO:0016491">
    <property type="term" value="F:oxidoreductase activity"/>
    <property type="evidence" value="ECO:0007669"/>
    <property type="project" value="UniProtKB-KW"/>
</dbReference>
<dbReference type="InterPro" id="IPR036318">
    <property type="entry name" value="FAD-bd_PCMH-like_sf"/>
</dbReference>
<feature type="domain" description="FAD-binding PCMH-type" evidence="4">
    <location>
        <begin position="125"/>
        <end position="303"/>
    </location>
</feature>
<dbReference type="AlphaFoldDB" id="A0A9P8GD70"/>
<comment type="similarity">
    <text evidence="1">Belongs to the oxygen-dependent FAD-linked oxidoreductase family.</text>
</comment>
<protein>
    <submittedName>
        <fullName evidence="5">FAD/FMN-containing isoamyl alcohol oxidase MreA</fullName>
    </submittedName>
</protein>
<name>A0A9P8GD70_AURME</name>
<proteinExistence type="inferred from homology"/>
<keyword evidence="2" id="KW-0560">Oxidoreductase</keyword>
<dbReference type="PANTHER" id="PTHR13878">
    <property type="entry name" value="GULONOLACTONE OXIDASE"/>
    <property type="match status" value="1"/>
</dbReference>
<evidence type="ECO:0000259" key="4">
    <source>
        <dbReference type="PROSITE" id="PS51387"/>
    </source>
</evidence>
<accession>A0A9P8GD70</accession>
<dbReference type="OrthoDB" id="9983560at2759"/>
<evidence type="ECO:0000256" key="3">
    <source>
        <dbReference type="SAM" id="SignalP"/>
    </source>
</evidence>
<dbReference type="EMBL" id="JAHFYH010000043">
    <property type="protein sequence ID" value="KAH0219302.1"/>
    <property type="molecule type" value="Genomic_DNA"/>
</dbReference>
<dbReference type="PROSITE" id="PS51387">
    <property type="entry name" value="FAD_PCMH"/>
    <property type="match status" value="1"/>
</dbReference>
<evidence type="ECO:0000313" key="6">
    <source>
        <dbReference type="Proteomes" id="UP000767238"/>
    </source>
</evidence>
<keyword evidence="3" id="KW-0732">Signal</keyword>
<feature type="signal peptide" evidence="3">
    <location>
        <begin position="1"/>
        <end position="25"/>
    </location>
</feature>
<dbReference type="InterPro" id="IPR012951">
    <property type="entry name" value="BBE"/>
</dbReference>
<evidence type="ECO:0000256" key="2">
    <source>
        <dbReference type="ARBA" id="ARBA00023002"/>
    </source>
</evidence>
<comment type="caution">
    <text evidence="5">The sequence shown here is derived from an EMBL/GenBank/DDBJ whole genome shotgun (WGS) entry which is preliminary data.</text>
</comment>
<dbReference type="InterPro" id="IPR050432">
    <property type="entry name" value="FAD-linked_Oxidoreductases_BP"/>
</dbReference>
<dbReference type="InterPro" id="IPR016169">
    <property type="entry name" value="FAD-bd_PCMH_sub2"/>
</dbReference>
<evidence type="ECO:0000313" key="5">
    <source>
        <dbReference type="EMBL" id="KAH0219302.1"/>
    </source>
</evidence>
<dbReference type="PANTHER" id="PTHR13878:SF91">
    <property type="entry name" value="FAD BINDING DOMAIN PROTEIN (AFU_ORTHOLOGUE AFUA_6G12070)-RELATED"/>
    <property type="match status" value="1"/>
</dbReference>
<sequence length="580" mass="62182">MSRSAFKTCISAVCLVLATLQATQASPVIGERSSPSRRVLPGDAAWPNQKVWDKLNQTVGGRLIRGAPLAQPCYTPNLDISTCTAIQNDWTALDPFLHDPVNVMSPYWMNDSCSPFLGPNGSCTLANLASYAINMSCADDAIAGVAFAQNNNIRLIIKNTGHDFLGRSAGKGSLALWTHNMKQMTFVNYESSQYTGPAFRVSAGITNAELYAAAGAKGYRAVGGSCPTVGATGGYAQGGGHGPLGAKYGLGSDQVLEWELVTAAGKHIVASPTQDSDLYWALSGGGPGNLAVVLSMTVKVYKDGPIAGASLSFANTNDSAYWKAVSAWLKHLLVLDKLQGFTTLWGLTALGFEIEYATYPDADEQAMTAALAPFVQQVKDLNLSLTTNSISVHANFPAHYAAYATQSYDTNNSIGGRLISRSVVQNDLPALIDAFRNININSTNVGGSKISGIAANVTHQRVGNTATANSVLPAWRDSLFTMTIGIPLAQDATWAAMQNGQRQLNAWQDLLRTVTPGGGTYMSEATYDNPNWKPDYFGANYQRLLSIKNKYDPQRLFWVNTAVGSDDYWRPAVDGRLCRV</sequence>
<dbReference type="InterPro" id="IPR006094">
    <property type="entry name" value="Oxid_FAD_bind_N"/>
</dbReference>
<dbReference type="Proteomes" id="UP000767238">
    <property type="component" value="Unassembled WGS sequence"/>
</dbReference>